<dbReference type="AlphaFoldDB" id="A0LJ42"/>
<dbReference type="EMBL" id="CP000478">
    <property type="protein sequence ID" value="ABK17444.1"/>
    <property type="molecule type" value="Genomic_DNA"/>
</dbReference>
<dbReference type="KEGG" id="sfu:Sfum_1757"/>
<protein>
    <submittedName>
        <fullName evidence="1">Conserved hypothetical cytosolic protein</fullName>
    </submittedName>
</protein>
<dbReference type="Proteomes" id="UP000001784">
    <property type="component" value="Chromosome"/>
</dbReference>
<keyword evidence="2" id="KW-1185">Reference proteome</keyword>
<evidence type="ECO:0000313" key="1">
    <source>
        <dbReference type="EMBL" id="ABK17444.1"/>
    </source>
</evidence>
<dbReference type="HOGENOM" id="CLU_2048569_0_0_7"/>
<reference evidence="1 2" key="1">
    <citation type="submission" date="2006-10" db="EMBL/GenBank/DDBJ databases">
        <title>Complete sequence of Syntrophobacter fumaroxidans MPOB.</title>
        <authorList>
            <consortium name="US DOE Joint Genome Institute"/>
            <person name="Copeland A."/>
            <person name="Lucas S."/>
            <person name="Lapidus A."/>
            <person name="Barry K."/>
            <person name="Detter J.C."/>
            <person name="Glavina del Rio T."/>
            <person name="Hammon N."/>
            <person name="Israni S."/>
            <person name="Pitluck S."/>
            <person name="Goltsman E.G."/>
            <person name="Martinez M."/>
            <person name="Schmutz J."/>
            <person name="Larimer F."/>
            <person name="Land M."/>
            <person name="Hauser L."/>
            <person name="Kyrpides N."/>
            <person name="Kim E."/>
            <person name="Boone D.R."/>
            <person name="Brockman F."/>
            <person name="Culley D."/>
            <person name="Ferry J."/>
            <person name="Gunsalus R."/>
            <person name="McInerney M.J."/>
            <person name="Morrison M."/>
            <person name="Plugge C."/>
            <person name="Rohlin L."/>
            <person name="Scholten J."/>
            <person name="Sieber J."/>
            <person name="Stams A.J.M."/>
            <person name="Worm P."/>
            <person name="Henstra A.M."/>
            <person name="Richardson P."/>
        </authorList>
    </citation>
    <scope>NUCLEOTIDE SEQUENCE [LARGE SCALE GENOMIC DNA]</scope>
    <source>
        <strain evidence="2">DSM 10017 / MPOB</strain>
    </source>
</reference>
<accession>A0LJ42</accession>
<gene>
    <name evidence="1" type="ordered locus">Sfum_1757</name>
</gene>
<dbReference type="RefSeq" id="WP_011698614.1">
    <property type="nucleotide sequence ID" value="NC_008554.1"/>
</dbReference>
<proteinExistence type="predicted"/>
<sequence length="120" mass="13450">MAKNHLLECLEKRDLLNEDGASEATLLGWGRRFEEAGLLNDAVEFYDRADSSEDLKRLHDIAQEEGDLFLFTKLSRILKHDPSRDEWLMLADRAEAAGKFSFAADARRRGGGVEEGGEPA</sequence>
<dbReference type="OrthoDB" id="5517070at2"/>
<name>A0LJ42_SYNFM</name>
<evidence type="ECO:0000313" key="2">
    <source>
        <dbReference type="Proteomes" id="UP000001784"/>
    </source>
</evidence>
<organism evidence="1 2">
    <name type="scientific">Syntrophobacter fumaroxidans (strain DSM 10017 / MPOB)</name>
    <dbReference type="NCBI Taxonomy" id="335543"/>
    <lineage>
        <taxon>Bacteria</taxon>
        <taxon>Pseudomonadati</taxon>
        <taxon>Thermodesulfobacteriota</taxon>
        <taxon>Syntrophobacteria</taxon>
        <taxon>Syntrophobacterales</taxon>
        <taxon>Syntrophobacteraceae</taxon>
        <taxon>Syntrophobacter</taxon>
    </lineage>
</organism>
<dbReference type="InParanoid" id="A0LJ42"/>